<gene>
    <name evidence="7" type="ORF">PGUG_00218</name>
</gene>
<protein>
    <recommendedName>
        <fullName evidence="6">Major facilitator superfamily (MFS) profile domain-containing protein</fullName>
    </recommendedName>
</protein>
<dbReference type="Gene3D" id="1.20.1250.20">
    <property type="entry name" value="MFS general substrate transporter like domains"/>
    <property type="match status" value="1"/>
</dbReference>
<organism evidence="7 8">
    <name type="scientific">Meyerozyma guilliermondii (strain ATCC 6260 / CBS 566 / DSM 6381 / JCM 1539 / NBRC 10279 / NRRL Y-324)</name>
    <name type="common">Yeast</name>
    <name type="synonym">Candida guilliermondii</name>
    <dbReference type="NCBI Taxonomy" id="294746"/>
    <lineage>
        <taxon>Eukaryota</taxon>
        <taxon>Fungi</taxon>
        <taxon>Dikarya</taxon>
        <taxon>Ascomycota</taxon>
        <taxon>Saccharomycotina</taxon>
        <taxon>Pichiomycetes</taxon>
        <taxon>Debaryomycetaceae</taxon>
        <taxon>Meyerozyma</taxon>
    </lineage>
</organism>
<dbReference type="InParanoid" id="A5DAB3"/>
<dbReference type="OrthoDB" id="5215911at2759"/>
<dbReference type="VEuPathDB" id="FungiDB:PGUG_00218"/>
<dbReference type="eggNOG" id="KOG0255">
    <property type="taxonomic scope" value="Eukaryota"/>
</dbReference>
<feature type="transmembrane region" description="Helical" evidence="5">
    <location>
        <begin position="438"/>
        <end position="464"/>
    </location>
</feature>
<dbReference type="AlphaFoldDB" id="A5DAB3"/>
<feature type="domain" description="Major facilitator superfamily (MFS) profile" evidence="6">
    <location>
        <begin position="60"/>
        <end position="531"/>
    </location>
</feature>
<dbReference type="PROSITE" id="PS50850">
    <property type="entry name" value="MFS"/>
    <property type="match status" value="1"/>
</dbReference>
<comment type="subcellular location">
    <subcellularLocation>
        <location evidence="1">Membrane</location>
        <topology evidence="1">Multi-pass membrane protein</topology>
    </subcellularLocation>
</comment>
<feature type="transmembrane region" description="Helical" evidence="5">
    <location>
        <begin position="214"/>
        <end position="234"/>
    </location>
</feature>
<dbReference type="GO" id="GO:0005886">
    <property type="term" value="C:plasma membrane"/>
    <property type="evidence" value="ECO:0007669"/>
    <property type="project" value="TreeGrafter"/>
</dbReference>
<evidence type="ECO:0000256" key="2">
    <source>
        <dbReference type="ARBA" id="ARBA00022692"/>
    </source>
</evidence>
<feature type="transmembrane region" description="Helical" evidence="5">
    <location>
        <begin position="125"/>
        <end position="144"/>
    </location>
</feature>
<feature type="transmembrane region" description="Helical" evidence="5">
    <location>
        <begin position="503"/>
        <end position="527"/>
    </location>
</feature>
<keyword evidence="3 5" id="KW-1133">Transmembrane helix</keyword>
<evidence type="ECO:0000256" key="4">
    <source>
        <dbReference type="ARBA" id="ARBA00023136"/>
    </source>
</evidence>
<feature type="transmembrane region" description="Helical" evidence="5">
    <location>
        <begin position="61"/>
        <end position="79"/>
    </location>
</feature>
<feature type="transmembrane region" description="Helical" evidence="5">
    <location>
        <begin position="99"/>
        <end position="118"/>
    </location>
</feature>
<keyword evidence="8" id="KW-1185">Reference proteome</keyword>
<dbReference type="PANTHER" id="PTHR23502:SF34">
    <property type="entry name" value="PROTEIN HOL1"/>
    <property type="match status" value="1"/>
</dbReference>
<evidence type="ECO:0000256" key="1">
    <source>
        <dbReference type="ARBA" id="ARBA00004141"/>
    </source>
</evidence>
<feature type="transmembrane region" description="Helical" evidence="5">
    <location>
        <begin position="368"/>
        <end position="390"/>
    </location>
</feature>
<dbReference type="SUPFAM" id="SSF103473">
    <property type="entry name" value="MFS general substrate transporter"/>
    <property type="match status" value="1"/>
</dbReference>
<dbReference type="PANTHER" id="PTHR23502">
    <property type="entry name" value="MAJOR FACILITATOR SUPERFAMILY"/>
    <property type="match status" value="1"/>
</dbReference>
<name>A5DAB3_PICGU</name>
<evidence type="ECO:0000256" key="5">
    <source>
        <dbReference type="SAM" id="Phobius"/>
    </source>
</evidence>
<reference evidence="7 8" key="1">
    <citation type="journal article" date="2009" name="Nature">
        <title>Evolution of pathogenicity and sexual reproduction in eight Candida genomes.</title>
        <authorList>
            <person name="Butler G."/>
            <person name="Rasmussen M.D."/>
            <person name="Lin M.F."/>
            <person name="Santos M.A."/>
            <person name="Sakthikumar S."/>
            <person name="Munro C.A."/>
            <person name="Rheinbay E."/>
            <person name="Grabherr M."/>
            <person name="Forche A."/>
            <person name="Reedy J.L."/>
            <person name="Agrafioti I."/>
            <person name="Arnaud M.B."/>
            <person name="Bates S."/>
            <person name="Brown A.J."/>
            <person name="Brunke S."/>
            <person name="Costanzo M.C."/>
            <person name="Fitzpatrick D.A."/>
            <person name="de Groot P.W."/>
            <person name="Harris D."/>
            <person name="Hoyer L.L."/>
            <person name="Hube B."/>
            <person name="Klis F.M."/>
            <person name="Kodira C."/>
            <person name="Lennard N."/>
            <person name="Logue M.E."/>
            <person name="Martin R."/>
            <person name="Neiman A.M."/>
            <person name="Nikolaou E."/>
            <person name="Quail M.A."/>
            <person name="Quinn J."/>
            <person name="Santos M.C."/>
            <person name="Schmitzberger F.F."/>
            <person name="Sherlock G."/>
            <person name="Shah P."/>
            <person name="Silverstein K.A."/>
            <person name="Skrzypek M.S."/>
            <person name="Soll D."/>
            <person name="Staggs R."/>
            <person name="Stansfield I."/>
            <person name="Stumpf M.P."/>
            <person name="Sudbery P.E."/>
            <person name="Srikantha T."/>
            <person name="Zeng Q."/>
            <person name="Berman J."/>
            <person name="Berriman M."/>
            <person name="Heitman J."/>
            <person name="Gow N.A."/>
            <person name="Lorenz M.C."/>
            <person name="Birren B.W."/>
            <person name="Kellis M."/>
            <person name="Cuomo C.A."/>
        </authorList>
    </citation>
    <scope>NUCLEOTIDE SEQUENCE [LARGE SCALE GENOMIC DNA]</scope>
    <source>
        <strain evidence="8">ATCC 6260 / CBS 566 / DSM 6381 / JCM 1539 / NBRC 10279 / NRRL Y-324</strain>
    </source>
</reference>
<feature type="transmembrane region" description="Helical" evidence="5">
    <location>
        <begin position="411"/>
        <end position="432"/>
    </location>
</feature>
<dbReference type="GO" id="GO:0000324">
    <property type="term" value="C:fungal-type vacuole"/>
    <property type="evidence" value="ECO:0007669"/>
    <property type="project" value="TreeGrafter"/>
</dbReference>
<dbReference type="GO" id="GO:0022857">
    <property type="term" value="F:transmembrane transporter activity"/>
    <property type="evidence" value="ECO:0007669"/>
    <property type="project" value="InterPro"/>
</dbReference>
<dbReference type="KEGG" id="pgu:PGUG_00218"/>
<keyword evidence="4 5" id="KW-0472">Membrane</keyword>
<evidence type="ECO:0000256" key="3">
    <source>
        <dbReference type="ARBA" id="ARBA00022989"/>
    </source>
</evidence>
<dbReference type="Pfam" id="PF07690">
    <property type="entry name" value="MFS_1"/>
    <property type="match status" value="1"/>
</dbReference>
<keyword evidence="2 5" id="KW-0812">Transmembrane</keyword>
<sequence length="549" mass="61539">MFGLGEDTKLIEEVPGTINLVDMQGVLEVKGTNGKIILHPQPSSDLNDPLRWSPIKKEYQVCLLSFWGFMQSVSTVWSGPIWSLWVEEFGITYSQLNTSSGLCFIFIAVGCVVLQPCALKLGKRFVYLMCTLLQIVGNVVYANTAGVSQLYAAASIVGFASAPMFSLIEISCTDIFFQHQRAFKISYVVFSLYGGVALGPLATGYVTDGVGWKWCPYIMIIIFSIMFIVQLFTLEDSTYRRLETPEDLQSNILEQIRSHMSQKIEALKVGSPKIDKSEVIINVDDDDSLDSTIPKLSYWRRMRIFSTEHADPRKLRWIVFKPFLLCSFPIVVWCGVLQAVQQMWLALLSSTQSEFYSSKPYNFSTSKVGLTNLSTLVGIILGIFYGGWCVDKMTIYLARKNKGIMEPEFRLWSMLVPVAVNLAGLLAYGLGISNQLSWALPVIFGQGCLGFSMASITGIAYTYCTDSYPNLVNEGIVFISFVNNGLATIFTFFISNWMERDGLVLMAWMMFLIALGVTGSFLIFILLGKTFRRKGKNLYYKISELGETH</sequence>
<evidence type="ECO:0000313" key="8">
    <source>
        <dbReference type="Proteomes" id="UP000001997"/>
    </source>
</evidence>
<dbReference type="InterPro" id="IPR020846">
    <property type="entry name" value="MFS_dom"/>
</dbReference>
<evidence type="ECO:0000259" key="6">
    <source>
        <dbReference type="PROSITE" id="PS50850"/>
    </source>
</evidence>
<dbReference type="InterPro" id="IPR011701">
    <property type="entry name" value="MFS"/>
</dbReference>
<dbReference type="RefSeq" id="XP_001486841.2">
    <property type="nucleotide sequence ID" value="XM_001486791.1"/>
</dbReference>
<feature type="transmembrane region" description="Helical" evidence="5">
    <location>
        <begin position="323"/>
        <end position="348"/>
    </location>
</feature>
<feature type="transmembrane region" description="Helical" evidence="5">
    <location>
        <begin position="182"/>
        <end position="202"/>
    </location>
</feature>
<proteinExistence type="predicted"/>
<evidence type="ECO:0000313" key="7">
    <source>
        <dbReference type="EMBL" id="EDK36120.2"/>
    </source>
</evidence>
<dbReference type="EMBL" id="CH408155">
    <property type="protein sequence ID" value="EDK36120.2"/>
    <property type="molecule type" value="Genomic_DNA"/>
</dbReference>
<dbReference type="Proteomes" id="UP000001997">
    <property type="component" value="Unassembled WGS sequence"/>
</dbReference>
<dbReference type="HOGENOM" id="CLU_008455_13_3_1"/>
<dbReference type="GeneID" id="5129442"/>
<feature type="transmembrane region" description="Helical" evidence="5">
    <location>
        <begin position="150"/>
        <end position="170"/>
    </location>
</feature>
<dbReference type="InterPro" id="IPR036259">
    <property type="entry name" value="MFS_trans_sf"/>
</dbReference>
<accession>A5DAB3</accession>
<feature type="transmembrane region" description="Helical" evidence="5">
    <location>
        <begin position="476"/>
        <end position="497"/>
    </location>
</feature>